<feature type="transmembrane region" description="Helical" evidence="6">
    <location>
        <begin position="187"/>
        <end position="208"/>
    </location>
</feature>
<dbReference type="EMBL" id="DSIY01000231">
    <property type="protein sequence ID" value="HEG91724.1"/>
    <property type="molecule type" value="Genomic_DNA"/>
</dbReference>
<sequence length="331" mass="35585">MSAGKNAARSAGRSQDAAVVAWYAWPGVRDRRVAPTTGRSLVNPYLLLDVLLLILLALFVPIGFWRGAQREVLVTLGVLLGVVLGEFWAGPWGQDLASRSGLSENGGVFLVAMLFLVGSTFLVGYGLGAALIMPAPGLAGRLAGALVAAGNGALLLGFSLRDIRIFLLQNDVGLFDRAIVARLLSESLGWLLLGGAIAFLPVIVYLALFGQGPVAVEYEPMDEEFERQQTPTRRYPPRAPASAGRPPVAYKTEPPRPAAEETRPIRVVEERQTHPPKSSTDISSMDTAVLARRPERHPAGQSAEPLAGRCPHCHAQVRQDDVFCPRCGRIL</sequence>
<feature type="transmembrane region" description="Helical" evidence="6">
    <location>
        <begin position="109"/>
        <end position="133"/>
    </location>
</feature>
<keyword evidence="4 6" id="KW-0472">Membrane</keyword>
<keyword evidence="3 6" id="KW-1133">Transmembrane helix</keyword>
<evidence type="ECO:0000256" key="2">
    <source>
        <dbReference type="ARBA" id="ARBA00022692"/>
    </source>
</evidence>
<keyword evidence="2 6" id="KW-0812">Transmembrane</keyword>
<feature type="transmembrane region" description="Helical" evidence="6">
    <location>
        <begin position="45"/>
        <end position="65"/>
    </location>
</feature>
<evidence type="ECO:0000256" key="6">
    <source>
        <dbReference type="SAM" id="Phobius"/>
    </source>
</evidence>
<feature type="compositionally biased region" description="Basic and acidic residues" evidence="5">
    <location>
        <begin position="258"/>
        <end position="273"/>
    </location>
</feature>
<evidence type="ECO:0000313" key="8">
    <source>
        <dbReference type="EMBL" id="HEG91724.1"/>
    </source>
</evidence>
<protein>
    <submittedName>
        <fullName evidence="8">Zinc ribbon domain-containing protein</fullName>
    </submittedName>
</protein>
<evidence type="ECO:0000256" key="4">
    <source>
        <dbReference type="ARBA" id="ARBA00023136"/>
    </source>
</evidence>
<dbReference type="GO" id="GO:0016020">
    <property type="term" value="C:membrane"/>
    <property type="evidence" value="ECO:0007669"/>
    <property type="project" value="UniProtKB-SubCell"/>
</dbReference>
<evidence type="ECO:0000256" key="1">
    <source>
        <dbReference type="ARBA" id="ARBA00004141"/>
    </source>
</evidence>
<feature type="compositionally biased region" description="Polar residues" evidence="5">
    <location>
        <begin position="275"/>
        <end position="285"/>
    </location>
</feature>
<feature type="transmembrane region" description="Helical" evidence="6">
    <location>
        <begin position="72"/>
        <end position="89"/>
    </location>
</feature>
<feature type="region of interest" description="Disordered" evidence="5">
    <location>
        <begin position="222"/>
        <end position="285"/>
    </location>
</feature>
<feature type="compositionally biased region" description="Low complexity" evidence="5">
    <location>
        <begin position="240"/>
        <end position="249"/>
    </location>
</feature>
<reference evidence="8" key="1">
    <citation type="journal article" date="2020" name="mSystems">
        <title>Genome- and Community-Level Interaction Insights into Carbon Utilization and Element Cycling Functions of Hydrothermarchaeota in Hydrothermal Sediment.</title>
        <authorList>
            <person name="Zhou Z."/>
            <person name="Liu Y."/>
            <person name="Xu W."/>
            <person name="Pan J."/>
            <person name="Luo Z.H."/>
            <person name="Li M."/>
        </authorList>
    </citation>
    <scope>NUCLEOTIDE SEQUENCE [LARGE SCALE GENOMIC DNA]</scope>
    <source>
        <strain evidence="8">SpSt-210</strain>
    </source>
</reference>
<dbReference type="Pfam" id="PF13240">
    <property type="entry name" value="Zn_Ribbon_1"/>
    <property type="match status" value="1"/>
</dbReference>
<dbReference type="AlphaFoldDB" id="A0A831TIP7"/>
<comment type="caution">
    <text evidence="8">The sequence shown here is derived from an EMBL/GenBank/DDBJ whole genome shotgun (WGS) entry which is preliminary data.</text>
</comment>
<accession>A0A831TIP7</accession>
<dbReference type="InterPro" id="IPR003825">
    <property type="entry name" value="Colicin-V_CvpA"/>
</dbReference>
<dbReference type="GO" id="GO:0009403">
    <property type="term" value="P:toxin biosynthetic process"/>
    <property type="evidence" value="ECO:0007669"/>
    <property type="project" value="InterPro"/>
</dbReference>
<feature type="transmembrane region" description="Helical" evidence="6">
    <location>
        <begin position="145"/>
        <end position="167"/>
    </location>
</feature>
<comment type="subcellular location">
    <subcellularLocation>
        <location evidence="1">Membrane</location>
        <topology evidence="1">Multi-pass membrane protein</topology>
    </subcellularLocation>
</comment>
<evidence type="ECO:0000256" key="3">
    <source>
        <dbReference type="ARBA" id="ARBA00022989"/>
    </source>
</evidence>
<organism evidence="8">
    <name type="scientific">Thermorudis peleae</name>
    <dbReference type="NCBI Taxonomy" id="1382356"/>
    <lineage>
        <taxon>Bacteria</taxon>
        <taxon>Pseudomonadati</taxon>
        <taxon>Thermomicrobiota</taxon>
        <taxon>Thermomicrobia</taxon>
        <taxon>Thermomicrobia incertae sedis</taxon>
        <taxon>Thermorudis</taxon>
    </lineage>
</organism>
<dbReference type="InterPro" id="IPR026870">
    <property type="entry name" value="Zinc_ribbon_dom"/>
</dbReference>
<dbReference type="Pfam" id="PF02674">
    <property type="entry name" value="Colicin_V"/>
    <property type="match status" value="1"/>
</dbReference>
<proteinExistence type="predicted"/>
<name>A0A831TIP7_9BACT</name>
<evidence type="ECO:0000256" key="5">
    <source>
        <dbReference type="SAM" id="MobiDB-lite"/>
    </source>
</evidence>
<gene>
    <name evidence="8" type="ORF">ENP34_09845</name>
</gene>
<feature type="domain" description="Zinc-ribbon" evidence="7">
    <location>
        <begin position="310"/>
        <end position="329"/>
    </location>
</feature>
<evidence type="ECO:0000259" key="7">
    <source>
        <dbReference type="Pfam" id="PF13240"/>
    </source>
</evidence>